<reference evidence="2" key="1">
    <citation type="submission" date="2018-02" db="EMBL/GenBank/DDBJ databases">
        <authorList>
            <person name="Cohen D.B."/>
            <person name="Kent A.D."/>
        </authorList>
    </citation>
    <scope>NUCLEOTIDE SEQUENCE</scope>
</reference>
<evidence type="ECO:0000313" key="2">
    <source>
        <dbReference type="EMBL" id="SPD07026.1"/>
    </source>
</evidence>
<feature type="region of interest" description="Disordered" evidence="1">
    <location>
        <begin position="42"/>
        <end position="65"/>
    </location>
</feature>
<protein>
    <submittedName>
        <fullName evidence="2">Uncharacterized protein</fullName>
    </submittedName>
</protein>
<proteinExistence type="predicted"/>
<organism evidence="2">
    <name type="scientific">Fagus sylvatica</name>
    <name type="common">Beechnut</name>
    <dbReference type="NCBI Taxonomy" id="28930"/>
    <lineage>
        <taxon>Eukaryota</taxon>
        <taxon>Viridiplantae</taxon>
        <taxon>Streptophyta</taxon>
        <taxon>Embryophyta</taxon>
        <taxon>Tracheophyta</taxon>
        <taxon>Spermatophyta</taxon>
        <taxon>Magnoliopsida</taxon>
        <taxon>eudicotyledons</taxon>
        <taxon>Gunneridae</taxon>
        <taxon>Pentapetalae</taxon>
        <taxon>rosids</taxon>
        <taxon>fabids</taxon>
        <taxon>Fagales</taxon>
        <taxon>Fagaceae</taxon>
        <taxon>Fagus</taxon>
    </lineage>
</organism>
<sequence>MRVAAPAKEGFVDVKIGEMPKWSDGGRDAVLQTCGAFSGLQPGVSLQAKPSRDSSSPSPVQQGLA</sequence>
<dbReference type="AlphaFoldDB" id="A0A2N9GXH8"/>
<gene>
    <name evidence="2" type="ORF">FSB_LOCUS34908</name>
</gene>
<accession>A0A2N9GXH8</accession>
<evidence type="ECO:0000256" key="1">
    <source>
        <dbReference type="SAM" id="MobiDB-lite"/>
    </source>
</evidence>
<dbReference type="EMBL" id="OIVN01002864">
    <property type="protein sequence ID" value="SPD07026.1"/>
    <property type="molecule type" value="Genomic_DNA"/>
</dbReference>
<feature type="compositionally biased region" description="Polar residues" evidence="1">
    <location>
        <begin position="53"/>
        <end position="65"/>
    </location>
</feature>
<name>A0A2N9GXH8_FAGSY</name>